<evidence type="ECO:0000256" key="2">
    <source>
        <dbReference type="SAM" id="Phobius"/>
    </source>
</evidence>
<evidence type="ECO:0000313" key="4">
    <source>
        <dbReference type="EMBL" id="ADL01312.1"/>
    </source>
</evidence>
<dbReference type="HOGENOM" id="CLU_028165_1_0_5"/>
<organism evidence="4 5">
    <name type="scientific">Brevundimonas subvibrioides (strain ATCC 15264 / DSM 4735 / LMG 14903 / NBRC 16000 / CB 81)</name>
    <name type="common">Caulobacter subvibrioides</name>
    <dbReference type="NCBI Taxonomy" id="633149"/>
    <lineage>
        <taxon>Bacteria</taxon>
        <taxon>Pseudomonadati</taxon>
        <taxon>Pseudomonadota</taxon>
        <taxon>Alphaproteobacteria</taxon>
        <taxon>Caulobacterales</taxon>
        <taxon>Caulobacteraceae</taxon>
        <taxon>Brevundimonas</taxon>
    </lineage>
</organism>
<dbReference type="EMBL" id="CP002102">
    <property type="protein sequence ID" value="ADL01312.1"/>
    <property type="molecule type" value="Genomic_DNA"/>
</dbReference>
<keyword evidence="2" id="KW-0812">Transmembrane</keyword>
<dbReference type="InParanoid" id="D9QI54"/>
<dbReference type="eggNOG" id="COG5410">
    <property type="taxonomic scope" value="Bacteria"/>
</dbReference>
<dbReference type="STRING" id="633149.Bresu_2001"/>
<keyword evidence="2" id="KW-1133">Transmembrane helix</keyword>
<feature type="transmembrane region" description="Helical" evidence="2">
    <location>
        <begin position="20"/>
        <end position="42"/>
    </location>
</feature>
<reference evidence="5" key="1">
    <citation type="journal article" date="2011" name="J. Bacteriol.">
        <title>Genome sequences of eight morphologically diverse alphaproteobacteria.</title>
        <authorList>
            <consortium name="US DOE Joint Genome Institute"/>
            <person name="Brown P.J."/>
            <person name="Kysela D.T."/>
            <person name="Buechlein A."/>
            <person name="Hemmerich C."/>
            <person name="Brun Y.V."/>
        </authorList>
    </citation>
    <scope>NUCLEOTIDE SEQUENCE [LARGE SCALE GENOMIC DNA]</scope>
    <source>
        <strain evidence="5">ATCC 15264 / DSM 4735 / LMG 14903 / NBRC 16000 / CB 81</strain>
    </source>
</reference>
<dbReference type="AlphaFoldDB" id="D9QI54"/>
<sequence>MRPPPIPVEDLLFVRARNDFGVFLELIFAVLNPGVALARGWYLSAMIQALNEVSDGSSRRLQITVPPRHLKSITTTVAFTAWMMGRDPTYKIICASYGQELSSNLSRDFRKVVTSALYKQIFPVTATSIVRDTDTEVRTRQSGFRFATAVGSTVTGYGADLIIIDDLMKAADASYPEARARAQRFVDESLFTRLNNKATGAVIAIQQRLHEDDVSAHLTAKGGYRHLDLPAIAVRDEIVPLTRGRSHARRIGDVLNPDREPLSVLDEIRVGLGSRAFEAQYQQNPTPADGDIIRWDRLQFHDDDPIDYRTRDGRRLLHKVVISWDTADTVSPSADYSVGTVWGNDGTAWKLLDLIRVRLAYSDLLARVRLERSRWLADLIIAEEAGVGRAILDSLSRDTRRQSEPEHHAPWCVRLAASPRLGKAERFAAASDPLYAGKALLARDAPWLEDLRREMMAFPNGRHDDQVDSVSQFLTWMVGNGGRRLLDPRRVDRPRAA</sequence>
<keyword evidence="2" id="KW-0472">Membrane</keyword>
<proteinExistence type="predicted"/>
<dbReference type="Gene3D" id="3.40.50.300">
    <property type="entry name" value="P-loop containing nucleotide triphosphate hydrolases"/>
    <property type="match status" value="1"/>
</dbReference>
<dbReference type="Gene3D" id="3.30.420.240">
    <property type="match status" value="1"/>
</dbReference>
<evidence type="ECO:0000256" key="1">
    <source>
        <dbReference type="ARBA" id="ARBA00022612"/>
    </source>
</evidence>
<evidence type="ECO:0000313" key="5">
    <source>
        <dbReference type="Proteomes" id="UP000002696"/>
    </source>
</evidence>
<dbReference type="KEGG" id="bsb:Bresu_2001"/>
<dbReference type="Proteomes" id="UP000002696">
    <property type="component" value="Chromosome"/>
</dbReference>
<keyword evidence="5" id="KW-1185">Reference proteome</keyword>
<dbReference type="InterPro" id="IPR035421">
    <property type="entry name" value="Terminase_6C"/>
</dbReference>
<protein>
    <submittedName>
        <fullName evidence="4">Phage uncharacterized protein</fullName>
    </submittedName>
</protein>
<dbReference type="InterPro" id="IPR027417">
    <property type="entry name" value="P-loop_NTPase"/>
</dbReference>
<dbReference type="eggNOG" id="COG5362">
    <property type="taxonomic scope" value="Bacteria"/>
</dbReference>
<name>D9QI54_BRESC</name>
<dbReference type="Pfam" id="PF17289">
    <property type="entry name" value="Terminase_6C"/>
    <property type="match status" value="1"/>
</dbReference>
<accession>D9QI54</accession>
<feature type="domain" description="Terminase large subunit gp17-like C-terminal" evidence="3">
    <location>
        <begin position="322"/>
        <end position="474"/>
    </location>
</feature>
<keyword evidence="1" id="KW-1188">Viral release from host cell</keyword>
<evidence type="ECO:0000259" key="3">
    <source>
        <dbReference type="Pfam" id="PF17289"/>
    </source>
</evidence>
<dbReference type="BioCyc" id="BSUB633149:G1GM8-1998-MONOMER"/>
<gene>
    <name evidence="4" type="ordered locus">Bresu_2001</name>
</gene>